<evidence type="ECO:0000256" key="6">
    <source>
        <dbReference type="SAM" id="Phobius"/>
    </source>
</evidence>
<dbReference type="AlphaFoldDB" id="A0ABD2LNH1"/>
<comment type="subcellular location">
    <subcellularLocation>
        <location evidence="1">Membrane</location>
        <topology evidence="1">Multi-pass membrane protein</topology>
    </subcellularLocation>
</comment>
<comment type="similarity">
    <text evidence="5">Belongs to the nematode receptor-like protein sra family.</text>
</comment>
<dbReference type="PANTHER" id="PTHR31357">
    <property type="entry name" value="SERPENTINE RECEPTOR CLASS ALPHA-10"/>
    <property type="match status" value="1"/>
</dbReference>
<dbReference type="InterPro" id="IPR000344">
    <property type="entry name" value="7TM_GPCR_serpentine_rcpt_Sra"/>
</dbReference>
<keyword evidence="3 6" id="KW-1133">Transmembrane helix</keyword>
<keyword evidence="2 6" id="KW-0812">Transmembrane</keyword>
<dbReference type="Proteomes" id="UP001620626">
    <property type="component" value="Unassembled WGS sequence"/>
</dbReference>
<dbReference type="PANTHER" id="PTHR31357:SF5">
    <property type="entry name" value="SERPENTINE RECEPTOR CLASS ALPHA-1-RELATED"/>
    <property type="match status" value="1"/>
</dbReference>
<dbReference type="InterPro" id="IPR051080">
    <property type="entry name" value="Nematode_rcpt-like_serp_alpha"/>
</dbReference>
<protein>
    <recommendedName>
        <fullName evidence="9">Gustatory receptor</fullName>
    </recommendedName>
</protein>
<proteinExistence type="inferred from homology"/>
<organism evidence="7 8">
    <name type="scientific">Heterodera trifolii</name>
    <dbReference type="NCBI Taxonomy" id="157864"/>
    <lineage>
        <taxon>Eukaryota</taxon>
        <taxon>Metazoa</taxon>
        <taxon>Ecdysozoa</taxon>
        <taxon>Nematoda</taxon>
        <taxon>Chromadorea</taxon>
        <taxon>Rhabditida</taxon>
        <taxon>Tylenchina</taxon>
        <taxon>Tylenchomorpha</taxon>
        <taxon>Tylenchoidea</taxon>
        <taxon>Heteroderidae</taxon>
        <taxon>Heteroderinae</taxon>
        <taxon>Heterodera</taxon>
    </lineage>
</organism>
<evidence type="ECO:0000256" key="4">
    <source>
        <dbReference type="ARBA" id="ARBA00023136"/>
    </source>
</evidence>
<dbReference type="Pfam" id="PF02117">
    <property type="entry name" value="7TM_GPCR_Sra"/>
    <property type="match status" value="1"/>
</dbReference>
<gene>
    <name evidence="7" type="ORF">niasHT_001400</name>
</gene>
<dbReference type="GO" id="GO:0016020">
    <property type="term" value="C:membrane"/>
    <property type="evidence" value="ECO:0007669"/>
    <property type="project" value="UniProtKB-SubCell"/>
</dbReference>
<feature type="transmembrane region" description="Helical" evidence="6">
    <location>
        <begin position="105"/>
        <end position="126"/>
    </location>
</feature>
<keyword evidence="4 6" id="KW-0472">Membrane</keyword>
<feature type="transmembrane region" description="Helical" evidence="6">
    <location>
        <begin position="30"/>
        <end position="52"/>
    </location>
</feature>
<evidence type="ECO:0000256" key="1">
    <source>
        <dbReference type="ARBA" id="ARBA00004141"/>
    </source>
</evidence>
<name>A0ABD2LNH1_9BILA</name>
<feature type="transmembrane region" description="Helical" evidence="6">
    <location>
        <begin position="192"/>
        <end position="216"/>
    </location>
</feature>
<evidence type="ECO:0008006" key="9">
    <source>
        <dbReference type="Google" id="ProtNLM"/>
    </source>
</evidence>
<accession>A0ABD2LNH1</accession>
<feature type="transmembrane region" description="Helical" evidence="6">
    <location>
        <begin position="147"/>
        <end position="169"/>
    </location>
</feature>
<feature type="transmembrane region" description="Helical" evidence="6">
    <location>
        <begin position="283"/>
        <end position="309"/>
    </location>
</feature>
<comment type="caution">
    <text evidence="7">The sequence shown here is derived from an EMBL/GenBank/DDBJ whole genome shotgun (WGS) entry which is preliminary data.</text>
</comment>
<sequence>MAGIAPSLAFTAIDRLICVVFPKIQINRKWLYLGFYTFVCTLIGIIQTKVAFDTANQIGSQPITGTIGDLITAQLGKTFNVPAMIQMFTYKHPCDFLSPVWMVPLFLGPPKLYSIAYPCFHFAIAFERIRSTFLAKRYERMGTQSTVIIIWIIWFLSFGYMMYIIWVAMADPAISTRPQGIVTITTEANANVMLYGTIVSMALVILTALCDWFIFVMNKRLHIFTRNSRTEYNLSLNYQINENTQAMLVIFPIDISFAIIYPIHNVLVILIRAYRSAFTKADFVSYCYWANTPLFLHSLVTVLLYIRFINRSSNITKRRNFVKRKLKEEGKTHFKFLEEQWNRKSAFSTY</sequence>
<evidence type="ECO:0000256" key="5">
    <source>
        <dbReference type="ARBA" id="ARBA00037994"/>
    </source>
</evidence>
<evidence type="ECO:0000256" key="2">
    <source>
        <dbReference type="ARBA" id="ARBA00022692"/>
    </source>
</evidence>
<keyword evidence="8" id="KW-1185">Reference proteome</keyword>
<reference evidence="7 8" key="1">
    <citation type="submission" date="2024-10" db="EMBL/GenBank/DDBJ databases">
        <authorList>
            <person name="Kim D."/>
        </authorList>
    </citation>
    <scope>NUCLEOTIDE SEQUENCE [LARGE SCALE GENOMIC DNA]</scope>
    <source>
        <strain evidence="7">BH-2024</strain>
    </source>
</reference>
<evidence type="ECO:0000313" key="7">
    <source>
        <dbReference type="EMBL" id="KAL3116653.1"/>
    </source>
</evidence>
<evidence type="ECO:0000256" key="3">
    <source>
        <dbReference type="ARBA" id="ARBA00022989"/>
    </source>
</evidence>
<evidence type="ECO:0000313" key="8">
    <source>
        <dbReference type="Proteomes" id="UP001620626"/>
    </source>
</evidence>
<feature type="transmembrane region" description="Helical" evidence="6">
    <location>
        <begin position="246"/>
        <end position="271"/>
    </location>
</feature>
<dbReference type="EMBL" id="JBICBT010000355">
    <property type="protein sequence ID" value="KAL3116653.1"/>
    <property type="molecule type" value="Genomic_DNA"/>
</dbReference>